<keyword evidence="3" id="KW-1185">Reference proteome</keyword>
<reference evidence="2" key="2">
    <citation type="submission" date="2020-05" db="UniProtKB">
        <authorList>
            <consortium name="EnsemblMetazoa"/>
        </authorList>
    </citation>
    <scope>IDENTIFICATION</scope>
    <source>
        <strain evidence="2">CM1001059</strain>
    </source>
</reference>
<sequence>MSETLRCVCTVSSCSRHHSSSSIVSVGGRQCVQVRPYRAQAGQYLGERRHDQIVMVAARPTATGTAHHTVWGKERYDIKPYGRHHTTPGALRPTYVVRSDVDDVTTVEEAAPTTVVALLDGDDAMDDSTAGSSSVLVSFQWNAPSRPPPPVPPPPPEVSVVPLPVLATFEVDVPEPLLLALQRAASSDTDDTLGEISKSESDRYRKDSRRWGRAVDSSVPGPPGPPSPDGSSRGDRRLVYPPTTLMTPLGGPLPDPSALSMKLQRECILKYHPENNVKPQCPSWDYRGRGPAQMPREELEWPR</sequence>
<name>A0A182U7H4_9DIPT</name>
<feature type="region of interest" description="Disordered" evidence="1">
    <location>
        <begin position="278"/>
        <end position="303"/>
    </location>
</feature>
<protein>
    <submittedName>
        <fullName evidence="2">Uncharacterized protein</fullName>
    </submittedName>
</protein>
<feature type="compositionally biased region" description="Low complexity" evidence="1">
    <location>
        <begin position="241"/>
        <end position="252"/>
    </location>
</feature>
<organism evidence="2 3">
    <name type="scientific">Anopheles melas</name>
    <dbReference type="NCBI Taxonomy" id="34690"/>
    <lineage>
        <taxon>Eukaryota</taxon>
        <taxon>Metazoa</taxon>
        <taxon>Ecdysozoa</taxon>
        <taxon>Arthropoda</taxon>
        <taxon>Hexapoda</taxon>
        <taxon>Insecta</taxon>
        <taxon>Pterygota</taxon>
        <taxon>Neoptera</taxon>
        <taxon>Endopterygota</taxon>
        <taxon>Diptera</taxon>
        <taxon>Nematocera</taxon>
        <taxon>Culicoidea</taxon>
        <taxon>Culicidae</taxon>
        <taxon>Anophelinae</taxon>
        <taxon>Anopheles</taxon>
    </lineage>
</organism>
<dbReference type="VEuPathDB" id="VectorBase:AMEC015308"/>
<accession>A0A182U7H4</accession>
<dbReference type="Proteomes" id="UP000075902">
    <property type="component" value="Unassembled WGS sequence"/>
</dbReference>
<dbReference type="EnsemblMetazoa" id="AMEC015308-RA">
    <property type="protein sequence ID" value="AMEC015308-PA"/>
    <property type="gene ID" value="AMEC015308"/>
</dbReference>
<feature type="region of interest" description="Disordered" evidence="1">
    <location>
        <begin position="184"/>
        <end position="257"/>
    </location>
</feature>
<proteinExistence type="predicted"/>
<reference evidence="3" key="1">
    <citation type="submission" date="2014-01" db="EMBL/GenBank/DDBJ databases">
        <title>The Genome Sequence of Anopheles melas CM1001059_A (V2).</title>
        <authorList>
            <consortium name="The Broad Institute Genomics Platform"/>
            <person name="Neafsey D.E."/>
            <person name="Besansky N."/>
            <person name="Howell P."/>
            <person name="Walton C."/>
            <person name="Young S.K."/>
            <person name="Zeng Q."/>
            <person name="Gargeya S."/>
            <person name="Fitzgerald M."/>
            <person name="Haas B."/>
            <person name="Abouelleil A."/>
            <person name="Allen A.W."/>
            <person name="Alvarado L."/>
            <person name="Arachchi H.M."/>
            <person name="Berlin A.M."/>
            <person name="Chapman S.B."/>
            <person name="Gainer-Dewar J."/>
            <person name="Goldberg J."/>
            <person name="Griggs A."/>
            <person name="Gujja S."/>
            <person name="Hansen M."/>
            <person name="Howarth C."/>
            <person name="Imamovic A."/>
            <person name="Ireland A."/>
            <person name="Larimer J."/>
            <person name="McCowan C."/>
            <person name="Murphy C."/>
            <person name="Pearson M."/>
            <person name="Poon T.W."/>
            <person name="Priest M."/>
            <person name="Roberts A."/>
            <person name="Saif S."/>
            <person name="Shea T."/>
            <person name="Sisk P."/>
            <person name="Sykes S."/>
            <person name="Wortman J."/>
            <person name="Nusbaum C."/>
            <person name="Birren B."/>
        </authorList>
    </citation>
    <scope>NUCLEOTIDE SEQUENCE [LARGE SCALE GENOMIC DNA]</scope>
    <source>
        <strain evidence="3">CM1001059</strain>
    </source>
</reference>
<dbReference type="AlphaFoldDB" id="A0A182U7H4"/>
<evidence type="ECO:0000256" key="1">
    <source>
        <dbReference type="SAM" id="MobiDB-lite"/>
    </source>
</evidence>
<evidence type="ECO:0000313" key="2">
    <source>
        <dbReference type="EnsemblMetazoa" id="AMEC015308-PA"/>
    </source>
</evidence>
<evidence type="ECO:0000313" key="3">
    <source>
        <dbReference type="Proteomes" id="UP000075902"/>
    </source>
</evidence>